<comment type="caution">
    <text evidence="2">The sequence shown here is derived from an EMBL/GenBank/DDBJ whole genome shotgun (WGS) entry which is preliminary data.</text>
</comment>
<reference evidence="2" key="1">
    <citation type="submission" date="2022-10" db="EMBL/GenBank/DDBJ databases">
        <title>Tapping the CABI collections for fungal endophytes: first genome assemblies for Collariella, Neodidymelliopsis, Ascochyta clinopodiicola, Didymella pomorum, Didymosphaeria variabile, Neocosmospora piperis and Neocucurbitaria cava.</title>
        <authorList>
            <person name="Hill R."/>
        </authorList>
    </citation>
    <scope>NUCLEOTIDE SEQUENCE</scope>
    <source>
        <strain evidence="2">IMI 356814</strain>
    </source>
</reference>
<dbReference type="OrthoDB" id="4500473at2759"/>
<evidence type="ECO:0000313" key="2">
    <source>
        <dbReference type="EMBL" id="KAJ4377259.1"/>
    </source>
</evidence>
<feature type="transmembrane region" description="Helical" evidence="1">
    <location>
        <begin position="142"/>
        <end position="161"/>
    </location>
</feature>
<name>A0A9W9CRS4_9PLEO</name>
<organism evidence="2 3">
    <name type="scientific">Neocucurbitaria cava</name>
    <dbReference type="NCBI Taxonomy" id="798079"/>
    <lineage>
        <taxon>Eukaryota</taxon>
        <taxon>Fungi</taxon>
        <taxon>Dikarya</taxon>
        <taxon>Ascomycota</taxon>
        <taxon>Pezizomycotina</taxon>
        <taxon>Dothideomycetes</taxon>
        <taxon>Pleosporomycetidae</taxon>
        <taxon>Pleosporales</taxon>
        <taxon>Pleosporineae</taxon>
        <taxon>Cucurbitariaceae</taxon>
        <taxon>Neocucurbitaria</taxon>
    </lineage>
</organism>
<keyword evidence="1" id="KW-0472">Membrane</keyword>
<keyword evidence="1" id="KW-0812">Transmembrane</keyword>
<gene>
    <name evidence="2" type="ORF">N0V83_000082</name>
</gene>
<proteinExistence type="predicted"/>
<keyword evidence="3" id="KW-1185">Reference proteome</keyword>
<dbReference type="Proteomes" id="UP001140560">
    <property type="component" value="Unassembled WGS sequence"/>
</dbReference>
<accession>A0A9W9CRS4</accession>
<protein>
    <submittedName>
        <fullName evidence="2">Uncharacterized protein</fullName>
    </submittedName>
</protein>
<evidence type="ECO:0000313" key="3">
    <source>
        <dbReference type="Proteomes" id="UP001140560"/>
    </source>
</evidence>
<sequence length="290" mass="32304">MSMPAYVPTYFLARTRNNPPDGLIKLGNLIISPELPDEPIELAKPLPITNGTTHDEEGWKYDFGKKTDVSNSIGASFLESLLGAGGDAGVSWLRENSQEWSCEKMITYEFQPTEAWLKDLVADAKVRERLNKMKFWKRSGSFYVVVGVKVAIAASLVAKFARGVGLHLHASVDLTPATTIPISAHTDQDVMRERHRHETVGKIDDFVIGYRLRRLKISRTGDIKKNQQHNDGAAFRQDDGRIDNTQNADISVDELEAHDVQGWELKMETTIMTESEGSTKYACVKTGLPG</sequence>
<evidence type="ECO:0000256" key="1">
    <source>
        <dbReference type="SAM" id="Phobius"/>
    </source>
</evidence>
<keyword evidence="1" id="KW-1133">Transmembrane helix</keyword>
<dbReference type="AlphaFoldDB" id="A0A9W9CRS4"/>
<dbReference type="EMBL" id="JAPEUY010000001">
    <property type="protein sequence ID" value="KAJ4377259.1"/>
    <property type="molecule type" value="Genomic_DNA"/>
</dbReference>